<comment type="caution">
    <text evidence="6">The sequence shown here is derived from an EMBL/GenBank/DDBJ whole genome shotgun (WGS) entry which is preliminary data.</text>
</comment>
<dbReference type="Gene3D" id="1.10.357.10">
    <property type="entry name" value="Tetracycline Repressor, domain 2"/>
    <property type="match status" value="1"/>
</dbReference>
<dbReference type="InterPro" id="IPR009057">
    <property type="entry name" value="Homeodomain-like_sf"/>
</dbReference>
<feature type="DNA-binding region" description="H-T-H motif" evidence="4">
    <location>
        <begin position="29"/>
        <end position="48"/>
    </location>
</feature>
<organism evidence="6 7">
    <name type="scientific">Paractinoplanes bogorensis</name>
    <dbReference type="NCBI Taxonomy" id="1610840"/>
    <lineage>
        <taxon>Bacteria</taxon>
        <taxon>Bacillati</taxon>
        <taxon>Actinomycetota</taxon>
        <taxon>Actinomycetes</taxon>
        <taxon>Micromonosporales</taxon>
        <taxon>Micromonosporaceae</taxon>
        <taxon>Paractinoplanes</taxon>
    </lineage>
</organism>
<evidence type="ECO:0000313" key="6">
    <source>
        <dbReference type="EMBL" id="MBU2667825.1"/>
    </source>
</evidence>
<keyword evidence="2 4" id="KW-0238">DNA-binding</keyword>
<dbReference type="EMBL" id="JAHKKG010000010">
    <property type="protein sequence ID" value="MBU2667825.1"/>
    <property type="molecule type" value="Genomic_DNA"/>
</dbReference>
<dbReference type="PROSITE" id="PS50977">
    <property type="entry name" value="HTH_TETR_2"/>
    <property type="match status" value="1"/>
</dbReference>
<dbReference type="SUPFAM" id="SSF46689">
    <property type="entry name" value="Homeodomain-like"/>
    <property type="match status" value="1"/>
</dbReference>
<protein>
    <submittedName>
        <fullName evidence="6">TetR family transcriptional regulator</fullName>
    </submittedName>
</protein>
<name>A0ABS5YWK8_9ACTN</name>
<dbReference type="InterPro" id="IPR050109">
    <property type="entry name" value="HTH-type_TetR-like_transc_reg"/>
</dbReference>
<dbReference type="PRINTS" id="PR00455">
    <property type="entry name" value="HTHTETR"/>
</dbReference>
<evidence type="ECO:0000256" key="4">
    <source>
        <dbReference type="PROSITE-ProRule" id="PRU00335"/>
    </source>
</evidence>
<dbReference type="InterPro" id="IPR001647">
    <property type="entry name" value="HTH_TetR"/>
</dbReference>
<dbReference type="RefSeq" id="WP_215792093.1">
    <property type="nucleotide sequence ID" value="NZ_JAHKKG010000010.1"/>
</dbReference>
<dbReference type="PANTHER" id="PTHR30055:SF238">
    <property type="entry name" value="MYCOFACTOCIN BIOSYNTHESIS TRANSCRIPTIONAL REGULATOR MFTR-RELATED"/>
    <property type="match status" value="1"/>
</dbReference>
<dbReference type="PROSITE" id="PS01081">
    <property type="entry name" value="HTH_TETR_1"/>
    <property type="match status" value="1"/>
</dbReference>
<reference evidence="6 7" key="1">
    <citation type="submission" date="2021-06" db="EMBL/GenBank/DDBJ databases">
        <title>Actinoplanes lichenicola sp. nov., and Actinoplanes ovalisporus sp. nov., isolated from lichen in Thailand.</title>
        <authorList>
            <person name="Saeng-In P."/>
            <person name="Kanchanasin P."/>
            <person name="Yuki M."/>
            <person name="Kudo T."/>
            <person name="Ohkuma M."/>
            <person name="Phongsopitanun W."/>
            <person name="Tanasupawat S."/>
        </authorList>
    </citation>
    <scope>NUCLEOTIDE SEQUENCE [LARGE SCALE GENOMIC DNA]</scope>
    <source>
        <strain evidence="6 7">NBRC 110975</strain>
    </source>
</reference>
<evidence type="ECO:0000256" key="1">
    <source>
        <dbReference type="ARBA" id="ARBA00023015"/>
    </source>
</evidence>
<feature type="domain" description="HTH tetR-type" evidence="5">
    <location>
        <begin position="6"/>
        <end position="66"/>
    </location>
</feature>
<keyword evidence="3" id="KW-0804">Transcription</keyword>
<gene>
    <name evidence="6" type="ORF">KOI35_30370</name>
</gene>
<dbReference type="Pfam" id="PF00440">
    <property type="entry name" value="TetR_N"/>
    <property type="match status" value="1"/>
</dbReference>
<evidence type="ECO:0000259" key="5">
    <source>
        <dbReference type="PROSITE" id="PS50977"/>
    </source>
</evidence>
<evidence type="ECO:0000256" key="2">
    <source>
        <dbReference type="ARBA" id="ARBA00023125"/>
    </source>
</evidence>
<keyword evidence="1" id="KW-0805">Transcription regulation</keyword>
<accession>A0ABS5YWK8</accession>
<dbReference type="Proteomes" id="UP001519654">
    <property type="component" value="Unassembled WGS sequence"/>
</dbReference>
<evidence type="ECO:0000313" key="7">
    <source>
        <dbReference type="Proteomes" id="UP001519654"/>
    </source>
</evidence>
<proteinExistence type="predicted"/>
<sequence>MPRWESGSAERLTRIAMELFAEKGFEETSVVEIAKRARVTTRTFFRYFPDKREVLFAESDGLRAALVERIRQAPDDEPLAVVLGALAGFDWDTLGREAQRQRHAVIAANPELLERDLSKQNDIAVAFTDALQQRGVDAAVARLTSRVGLQVFGVAYERWLSAGDADLAGIVAETMALLSRTASARAG</sequence>
<dbReference type="PANTHER" id="PTHR30055">
    <property type="entry name" value="HTH-TYPE TRANSCRIPTIONAL REGULATOR RUTR"/>
    <property type="match status" value="1"/>
</dbReference>
<evidence type="ECO:0000256" key="3">
    <source>
        <dbReference type="ARBA" id="ARBA00023163"/>
    </source>
</evidence>
<dbReference type="InterPro" id="IPR023772">
    <property type="entry name" value="DNA-bd_HTH_TetR-type_CS"/>
</dbReference>
<keyword evidence="7" id="KW-1185">Reference proteome</keyword>